<gene>
    <name evidence="12" type="ORF">NDN08_006229</name>
</gene>
<dbReference type="PANTHER" id="PTHR10015:SF427">
    <property type="entry name" value="HEAT SHOCK FACTOR PROTEIN"/>
    <property type="match status" value="1"/>
</dbReference>
<evidence type="ECO:0000313" key="12">
    <source>
        <dbReference type="EMBL" id="KAJ8902911.1"/>
    </source>
</evidence>
<dbReference type="Pfam" id="PF00447">
    <property type="entry name" value="HSF_DNA-bind"/>
    <property type="match status" value="1"/>
</dbReference>
<dbReference type="InterPro" id="IPR036388">
    <property type="entry name" value="WH-like_DNA-bd_sf"/>
</dbReference>
<comment type="similarity">
    <text evidence="8">Belongs to the HSF family.</text>
</comment>
<comment type="caution">
    <text evidence="12">The sequence shown here is derived from an EMBL/GenBank/DDBJ whole genome shotgun (WGS) entry which is preliminary data.</text>
</comment>
<dbReference type="GO" id="GO:0003700">
    <property type="term" value="F:DNA-binding transcription factor activity"/>
    <property type="evidence" value="ECO:0007669"/>
    <property type="project" value="InterPro"/>
</dbReference>
<reference evidence="12 13" key="1">
    <citation type="journal article" date="2023" name="Nat. Commun.">
        <title>Origin of minicircular mitochondrial genomes in red algae.</title>
        <authorList>
            <person name="Lee Y."/>
            <person name="Cho C.H."/>
            <person name="Lee Y.M."/>
            <person name="Park S.I."/>
            <person name="Yang J.H."/>
            <person name="West J.A."/>
            <person name="Bhattacharya D."/>
            <person name="Yoon H.S."/>
        </authorList>
    </citation>
    <scope>NUCLEOTIDE SEQUENCE [LARGE SCALE GENOMIC DNA]</scope>
    <source>
        <strain evidence="12 13">CCMP1338</strain>
        <tissue evidence="12">Whole cell</tissue>
    </source>
</reference>
<dbReference type="FunFam" id="1.10.10.10:FF:000037">
    <property type="entry name" value="Heat stress transcription factor B-4"/>
    <property type="match status" value="1"/>
</dbReference>
<keyword evidence="7" id="KW-0539">Nucleus</keyword>
<dbReference type="GO" id="GO:0043565">
    <property type="term" value="F:sequence-specific DNA binding"/>
    <property type="evidence" value="ECO:0007669"/>
    <property type="project" value="InterPro"/>
</dbReference>
<feature type="compositionally biased region" description="Polar residues" evidence="10">
    <location>
        <begin position="25"/>
        <end position="36"/>
    </location>
</feature>
<name>A0AAV8UN82_9RHOD</name>
<evidence type="ECO:0000256" key="9">
    <source>
        <dbReference type="SAM" id="Coils"/>
    </source>
</evidence>
<dbReference type="PRINTS" id="PR00056">
    <property type="entry name" value="HSFDOMAIN"/>
</dbReference>
<evidence type="ECO:0000256" key="7">
    <source>
        <dbReference type="ARBA" id="ARBA00023242"/>
    </source>
</evidence>
<evidence type="ECO:0000256" key="3">
    <source>
        <dbReference type="ARBA" id="ARBA00022553"/>
    </source>
</evidence>
<evidence type="ECO:0000256" key="1">
    <source>
        <dbReference type="ARBA" id="ARBA00004123"/>
    </source>
</evidence>
<feature type="compositionally biased region" description="Polar residues" evidence="10">
    <location>
        <begin position="382"/>
        <end position="400"/>
    </location>
</feature>
<keyword evidence="6" id="KW-0804">Transcription</keyword>
<feature type="region of interest" description="Disordered" evidence="10">
    <location>
        <begin position="382"/>
        <end position="416"/>
    </location>
</feature>
<dbReference type="SMART" id="SM00415">
    <property type="entry name" value="HSF"/>
    <property type="match status" value="1"/>
</dbReference>
<sequence>MNNRGPPNGPGLGHGPFPNPMMPQENGQQNALSGTVVQEPVGLSGNAPSGTEGGPSQQSSRGHAMIGNQGPPPFLTKLYDLVDDPRTNELVSWSPDGRIFTVHKTTQFERDVLPKYFKHNNFSSFVRQLNQYGFHKQDPDNWTFGHESFQRGRPDLLVDITRKKPKNQLQTAPNANMMQLLPGRENNPDNQKLILELGNYGGILGEVDRLQRDRDTLLKELMGTRKQLGIYRKQETQLKHNCEIHEKRIERLEANMKKMQQFLYYYFQPVLKNYGRSGKSRRRRLPAPASADDLQEGGGSGTAAGDQVNDQPGSSGSDDEMPNMFGALSGGSTGATPFLADPILPEEKTGRRESNTPLILGVQQTPSNFPPALVQELSTGDSVTKTSEGSSERQLSNVSMPGSKRRRVNSYETPKSAKRIAPVRMPSMRGSMDEVEEFTDVQSPSMGQLVHQPTENGFETVLFDDSGPADWDGTVKPDEVGDALPNFLDLDVEDNLPPLNSLPQGTDMDAFAQRMEDFQESTY</sequence>
<keyword evidence="4" id="KW-0805">Transcription regulation</keyword>
<evidence type="ECO:0000256" key="5">
    <source>
        <dbReference type="ARBA" id="ARBA00023125"/>
    </source>
</evidence>
<feature type="region of interest" description="Disordered" evidence="10">
    <location>
        <begin position="500"/>
        <end position="523"/>
    </location>
</feature>
<dbReference type="GO" id="GO:0005634">
    <property type="term" value="C:nucleus"/>
    <property type="evidence" value="ECO:0007669"/>
    <property type="project" value="UniProtKB-SubCell"/>
</dbReference>
<evidence type="ECO:0000313" key="13">
    <source>
        <dbReference type="Proteomes" id="UP001157974"/>
    </source>
</evidence>
<organism evidence="12 13">
    <name type="scientific">Rhodosorus marinus</name>
    <dbReference type="NCBI Taxonomy" id="101924"/>
    <lineage>
        <taxon>Eukaryota</taxon>
        <taxon>Rhodophyta</taxon>
        <taxon>Stylonematophyceae</taxon>
        <taxon>Stylonematales</taxon>
        <taxon>Stylonemataceae</taxon>
        <taxon>Rhodosorus</taxon>
    </lineage>
</organism>
<keyword evidence="3" id="KW-0597">Phosphoprotein</keyword>
<dbReference type="Proteomes" id="UP001157974">
    <property type="component" value="Unassembled WGS sequence"/>
</dbReference>
<feature type="region of interest" description="Disordered" evidence="10">
    <location>
        <begin position="1"/>
        <end position="71"/>
    </location>
</feature>
<feature type="region of interest" description="Disordered" evidence="10">
    <location>
        <begin position="277"/>
        <end position="341"/>
    </location>
</feature>
<dbReference type="InterPro" id="IPR036390">
    <property type="entry name" value="WH_DNA-bd_sf"/>
</dbReference>
<evidence type="ECO:0000259" key="11">
    <source>
        <dbReference type="SMART" id="SM00415"/>
    </source>
</evidence>
<evidence type="ECO:0000256" key="6">
    <source>
        <dbReference type="ARBA" id="ARBA00023163"/>
    </source>
</evidence>
<proteinExistence type="inferred from homology"/>
<accession>A0AAV8UN82</accession>
<dbReference type="InterPro" id="IPR000232">
    <property type="entry name" value="HSF_DNA-bd"/>
</dbReference>
<feature type="coiled-coil region" evidence="9">
    <location>
        <begin position="207"/>
        <end position="262"/>
    </location>
</feature>
<dbReference type="AlphaFoldDB" id="A0AAV8UN82"/>
<feature type="compositionally biased region" description="Polar residues" evidence="10">
    <location>
        <begin position="46"/>
        <end position="61"/>
    </location>
</feature>
<comment type="subcellular location">
    <subcellularLocation>
        <location evidence="1">Nucleus</location>
    </subcellularLocation>
</comment>
<evidence type="ECO:0000256" key="2">
    <source>
        <dbReference type="ARBA" id="ARBA00011233"/>
    </source>
</evidence>
<keyword evidence="13" id="KW-1185">Reference proteome</keyword>
<dbReference type="SUPFAM" id="SSF46785">
    <property type="entry name" value="Winged helix' DNA-binding domain"/>
    <property type="match status" value="1"/>
</dbReference>
<dbReference type="PANTHER" id="PTHR10015">
    <property type="entry name" value="HEAT SHOCK TRANSCRIPTION FACTOR"/>
    <property type="match status" value="1"/>
</dbReference>
<protein>
    <recommendedName>
        <fullName evidence="11">HSF-type DNA-binding domain-containing protein</fullName>
    </recommendedName>
</protein>
<feature type="domain" description="HSF-type DNA-binding" evidence="11">
    <location>
        <begin position="70"/>
        <end position="163"/>
    </location>
</feature>
<keyword evidence="5" id="KW-0238">DNA-binding</keyword>
<evidence type="ECO:0000256" key="8">
    <source>
        <dbReference type="RuleBase" id="RU004020"/>
    </source>
</evidence>
<keyword evidence="9" id="KW-0175">Coiled coil</keyword>
<dbReference type="EMBL" id="JAMWBK010000008">
    <property type="protein sequence ID" value="KAJ8902911.1"/>
    <property type="molecule type" value="Genomic_DNA"/>
</dbReference>
<evidence type="ECO:0000256" key="10">
    <source>
        <dbReference type="SAM" id="MobiDB-lite"/>
    </source>
</evidence>
<dbReference type="Gene3D" id="1.10.10.10">
    <property type="entry name" value="Winged helix-like DNA-binding domain superfamily/Winged helix DNA-binding domain"/>
    <property type="match status" value="1"/>
</dbReference>
<evidence type="ECO:0000256" key="4">
    <source>
        <dbReference type="ARBA" id="ARBA00023015"/>
    </source>
</evidence>
<comment type="subunit">
    <text evidence="2">Homotrimer.</text>
</comment>